<feature type="region of interest" description="Disordered" evidence="1">
    <location>
        <begin position="64"/>
        <end position="91"/>
    </location>
</feature>
<dbReference type="EMBL" id="GDKF01009592">
    <property type="protein sequence ID" value="JAT69030.1"/>
    <property type="molecule type" value="Transcribed_RNA"/>
</dbReference>
<feature type="region of interest" description="Disordered" evidence="1">
    <location>
        <begin position="103"/>
        <end position="162"/>
    </location>
</feature>
<accession>A0A1D1ZPY8</accession>
<protein>
    <submittedName>
        <fullName evidence="2">Uncharacterized protein</fullName>
    </submittedName>
</protein>
<sequence>SPPLDRIHSSFPAQPSGRDPRAKPVVCVCTVQLVGAAPPTGRRTGRSQSQRYTRRIQEAMQVRLAPSNSAPLMPTKADPGPTPGTPLSVVGLADGVSIPSTASVEEGSLVASSRSSDVPTGEASGSGTSSGRDGDAGPASPIGRPGGSEAFGRGSPPSTSEEIPHVDVDFVVRRLSCGSLPLTGQVVAYGWEQAAMLASTCKAMPNQLFTALWPATAACLDTFSSQSILDMLTAWSLLQQRCPRHFRLSSRVVESMVQRALPPIVKRLRDSELADMAELAQELASQGLDPGVVWFGPSSRDLLCPVFSLVAVEAAWRDLTPGYWLHRDARARVLAASRAWSWRAVPHRDSGALTQLKGSVECALGVLRRADSALCPPPAGQPIADPGEGGA</sequence>
<organism evidence="2">
    <name type="scientific">Auxenochlorella protothecoides</name>
    <name type="common">Green microalga</name>
    <name type="synonym">Chlorella protothecoides</name>
    <dbReference type="NCBI Taxonomy" id="3075"/>
    <lineage>
        <taxon>Eukaryota</taxon>
        <taxon>Viridiplantae</taxon>
        <taxon>Chlorophyta</taxon>
        <taxon>core chlorophytes</taxon>
        <taxon>Trebouxiophyceae</taxon>
        <taxon>Chlorellales</taxon>
        <taxon>Chlorellaceae</taxon>
        <taxon>Auxenochlorella</taxon>
    </lineage>
</organism>
<name>A0A1D1ZPY8_AUXPR</name>
<feature type="region of interest" description="Disordered" evidence="1">
    <location>
        <begin position="1"/>
        <end position="22"/>
    </location>
</feature>
<dbReference type="AlphaFoldDB" id="A0A1D1ZPY8"/>
<proteinExistence type="predicted"/>
<feature type="compositionally biased region" description="Low complexity" evidence="1">
    <location>
        <begin position="120"/>
        <end position="131"/>
    </location>
</feature>
<evidence type="ECO:0000313" key="2">
    <source>
        <dbReference type="EMBL" id="JAT69030.1"/>
    </source>
</evidence>
<feature type="non-terminal residue" evidence="2">
    <location>
        <position position="1"/>
    </location>
</feature>
<evidence type="ECO:0000256" key="1">
    <source>
        <dbReference type="SAM" id="MobiDB-lite"/>
    </source>
</evidence>
<gene>
    <name evidence="2" type="ORF">g.25387</name>
</gene>
<reference evidence="2" key="1">
    <citation type="submission" date="2015-08" db="EMBL/GenBank/DDBJ databases">
        <authorList>
            <person name="Babu N.S."/>
            <person name="Beckwith C.J."/>
            <person name="Beseler K.G."/>
            <person name="Brison A."/>
            <person name="Carone J.V."/>
            <person name="Caskin T.P."/>
            <person name="Diamond M."/>
            <person name="Durham M.E."/>
            <person name="Foxe J.M."/>
            <person name="Go M."/>
            <person name="Henderson B.A."/>
            <person name="Jones I.B."/>
            <person name="McGettigan J.A."/>
            <person name="Micheletti S.J."/>
            <person name="Nasrallah M.E."/>
            <person name="Ortiz D."/>
            <person name="Piller C.R."/>
            <person name="Privatt S.R."/>
            <person name="Schneider S.L."/>
            <person name="Sharp S."/>
            <person name="Smith T.C."/>
            <person name="Stanton J.D."/>
            <person name="Ullery H.E."/>
            <person name="Wilson R.J."/>
            <person name="Serrano M.G."/>
            <person name="Buck G."/>
            <person name="Lee V."/>
            <person name="Wang Y."/>
            <person name="Carvalho R."/>
            <person name="Voegtly L."/>
            <person name="Shi R."/>
            <person name="Duckworth R."/>
            <person name="Johnson A."/>
            <person name="Loviza R."/>
            <person name="Walstead R."/>
            <person name="Shah Z."/>
            <person name="Kiflezghi M."/>
            <person name="Wade K."/>
            <person name="Ball S.L."/>
            <person name="Bradley K.W."/>
            <person name="Asai D.J."/>
            <person name="Bowman C.A."/>
            <person name="Russell D.A."/>
            <person name="Pope W.H."/>
            <person name="Jacobs-Sera D."/>
            <person name="Hendrix R.W."/>
            <person name="Hatfull G.F."/>
        </authorList>
    </citation>
    <scope>NUCLEOTIDE SEQUENCE</scope>
</reference>